<protein>
    <recommendedName>
        <fullName evidence="3">biotin--[biotin carboxyl-carrier protein] ligase</fullName>
        <ecNumber evidence="3">6.3.4.15</ecNumber>
    </recommendedName>
</protein>
<dbReference type="InterPro" id="IPR004408">
    <property type="entry name" value="Biotin_CoA_COase_ligase"/>
</dbReference>
<dbReference type="PANTHER" id="PTHR12835:SF5">
    <property type="entry name" value="BIOTIN--PROTEIN LIGASE"/>
    <property type="match status" value="1"/>
</dbReference>
<dbReference type="CDD" id="cd16442">
    <property type="entry name" value="BPL"/>
    <property type="match status" value="1"/>
</dbReference>
<dbReference type="GO" id="GO:0004077">
    <property type="term" value="F:biotin--[biotin carboxyl-carrier protein] ligase activity"/>
    <property type="evidence" value="ECO:0007669"/>
    <property type="project" value="UniProtKB-EC"/>
</dbReference>
<dbReference type="Pfam" id="PF02237">
    <property type="entry name" value="BPL_C"/>
    <property type="match status" value="1"/>
</dbReference>
<evidence type="ECO:0000313" key="6">
    <source>
        <dbReference type="Proteomes" id="UP001185899"/>
    </source>
</evidence>
<accession>A0ABU4ARW2</accession>
<feature type="domain" description="BPL/LPL catalytic" evidence="4">
    <location>
        <begin position="20"/>
        <end position="202"/>
    </location>
</feature>
<name>A0ABU4ARW2_9NOCA</name>
<evidence type="ECO:0000313" key="5">
    <source>
        <dbReference type="EMBL" id="MDV6228974.1"/>
    </source>
</evidence>
<dbReference type="NCBIfam" id="TIGR00121">
    <property type="entry name" value="birA_ligase"/>
    <property type="match status" value="1"/>
</dbReference>
<sequence>MWTNLDRPPLDVRALRRALVDGPQASWSRLDVVAETGSTNADLIAGVANYADRTALIAEHQDSGRGRHARPFSGAPRSQILVSMLLKFPGIDPAVLGWVSLMTGIALVDALRTVGEVDARLKWPNDVLIGGKKVSGILAEVAAHGPSPTVVIGLGVNVTMTVDELPVPTATSLALEGAAVLDRDTLVRAILRGMAAEVDSWRDSNWNTDALAHRYRERCGTIGQRVRVDLPGGDEKVGTAVDVDEHGRIVIEVEHPGADHPSVLAVAAGDVTHLRPLA</sequence>
<dbReference type="EC" id="6.3.4.15" evidence="3"/>
<dbReference type="Gene3D" id="3.30.930.10">
    <property type="entry name" value="Bira Bifunctional Protein, Domain 2"/>
    <property type="match status" value="1"/>
</dbReference>
<evidence type="ECO:0000256" key="3">
    <source>
        <dbReference type="ARBA" id="ARBA00024227"/>
    </source>
</evidence>
<evidence type="ECO:0000256" key="1">
    <source>
        <dbReference type="ARBA" id="ARBA00022598"/>
    </source>
</evidence>
<dbReference type="EMBL" id="JAWLKE010000001">
    <property type="protein sequence ID" value="MDV6228974.1"/>
    <property type="molecule type" value="Genomic_DNA"/>
</dbReference>
<keyword evidence="2" id="KW-0092">Biotin</keyword>
<proteinExistence type="predicted"/>
<comment type="caution">
    <text evidence="5">The sequence shown here is derived from an EMBL/GenBank/DDBJ whole genome shotgun (WGS) entry which is preliminary data.</text>
</comment>
<keyword evidence="1 5" id="KW-0436">Ligase</keyword>
<dbReference type="RefSeq" id="WP_317547101.1">
    <property type="nucleotide sequence ID" value="NZ_JAWLKE010000001.1"/>
</dbReference>
<dbReference type="PANTHER" id="PTHR12835">
    <property type="entry name" value="BIOTIN PROTEIN LIGASE"/>
    <property type="match status" value="1"/>
</dbReference>
<dbReference type="InterPro" id="IPR003142">
    <property type="entry name" value="BPL_C"/>
</dbReference>
<reference evidence="5 6" key="1">
    <citation type="submission" date="2023-10" db="EMBL/GenBank/DDBJ databases">
        <title>Development of a sustainable strategy for remediation of hydrocarbon-contaminated territories based on the waste exchange concept.</title>
        <authorList>
            <person name="Krivoruchko A."/>
        </authorList>
    </citation>
    <scope>NUCLEOTIDE SEQUENCE [LARGE SCALE GENOMIC DNA]</scope>
    <source>
        <strain evidence="5 6">IEGM 1322</strain>
    </source>
</reference>
<dbReference type="InterPro" id="IPR004143">
    <property type="entry name" value="BPL_LPL_catalytic"/>
</dbReference>
<keyword evidence="6" id="KW-1185">Reference proteome</keyword>
<dbReference type="Pfam" id="PF03099">
    <property type="entry name" value="BPL_LplA_LipB"/>
    <property type="match status" value="1"/>
</dbReference>
<dbReference type="InterPro" id="IPR045864">
    <property type="entry name" value="aa-tRNA-synth_II/BPL/LPL"/>
</dbReference>
<dbReference type="Gene3D" id="2.30.30.100">
    <property type="match status" value="1"/>
</dbReference>
<gene>
    <name evidence="5" type="ORF">R3P95_00310</name>
</gene>
<evidence type="ECO:0000259" key="4">
    <source>
        <dbReference type="PROSITE" id="PS51733"/>
    </source>
</evidence>
<evidence type="ECO:0000256" key="2">
    <source>
        <dbReference type="ARBA" id="ARBA00023267"/>
    </source>
</evidence>
<dbReference type="PROSITE" id="PS51733">
    <property type="entry name" value="BPL_LPL_CATALYTIC"/>
    <property type="match status" value="1"/>
</dbReference>
<dbReference type="SUPFAM" id="SSF55681">
    <property type="entry name" value="Class II aaRS and biotin synthetases"/>
    <property type="match status" value="1"/>
</dbReference>
<organism evidence="5 6">
    <name type="scientific">Rhodococcus cercidiphylli</name>
    <dbReference type="NCBI Taxonomy" id="489916"/>
    <lineage>
        <taxon>Bacteria</taxon>
        <taxon>Bacillati</taxon>
        <taxon>Actinomycetota</taxon>
        <taxon>Actinomycetes</taxon>
        <taxon>Mycobacteriales</taxon>
        <taxon>Nocardiaceae</taxon>
        <taxon>Rhodococcus</taxon>
    </lineage>
</organism>
<dbReference type="Proteomes" id="UP001185899">
    <property type="component" value="Unassembled WGS sequence"/>
</dbReference>